<sequence>MIGTVIIAVIASLAIGIWIGRIQHREVETAFEPTATDHEQEIRVATHEFKYDSTQDAPINILETLQDIIENEGQISKLNFEQDGQTIQINVETEELSV</sequence>
<dbReference type="EMBL" id="QRAS01000004">
    <property type="protein sequence ID" value="RDL01521.1"/>
    <property type="molecule type" value="Genomic_DNA"/>
</dbReference>
<dbReference type="Proteomes" id="UP000254912">
    <property type="component" value="Unassembled WGS sequence"/>
</dbReference>
<dbReference type="RefSeq" id="WP_070229575.1">
    <property type="nucleotide sequence ID" value="NZ_BJYO01000006.1"/>
</dbReference>
<organism evidence="1 2">
    <name type="scientific">Weissella soli</name>
    <dbReference type="NCBI Taxonomy" id="155866"/>
    <lineage>
        <taxon>Bacteria</taxon>
        <taxon>Bacillati</taxon>
        <taxon>Bacillota</taxon>
        <taxon>Bacilli</taxon>
        <taxon>Lactobacillales</taxon>
        <taxon>Lactobacillaceae</taxon>
        <taxon>Weissella</taxon>
    </lineage>
</organism>
<accession>A0A288Q5L7</accession>
<keyword evidence="2" id="KW-1185">Reference proteome</keyword>
<evidence type="ECO:0000313" key="1">
    <source>
        <dbReference type="EMBL" id="RDL01521.1"/>
    </source>
</evidence>
<name>A0A288Q5L7_9LACO</name>
<dbReference type="GeneID" id="94545482"/>
<comment type="caution">
    <text evidence="1">The sequence shown here is derived from an EMBL/GenBank/DDBJ whole genome shotgun (WGS) entry which is preliminary data.</text>
</comment>
<evidence type="ECO:0000313" key="2">
    <source>
        <dbReference type="Proteomes" id="UP000254912"/>
    </source>
</evidence>
<dbReference type="AlphaFoldDB" id="A0A288Q5L7"/>
<dbReference type="KEGG" id="wso:WSWS_00272"/>
<protein>
    <submittedName>
        <fullName evidence="1">Uncharacterized protein</fullName>
    </submittedName>
</protein>
<gene>
    <name evidence="1" type="ORF">DFP99_1427</name>
</gene>
<reference evidence="1 2" key="1">
    <citation type="submission" date="2018-07" db="EMBL/GenBank/DDBJ databases">
        <title>Genomic Encyclopedia of Type Strains, Phase III (KMG-III): the genomes of soil and plant-associated and newly described type strains.</title>
        <authorList>
            <person name="Whitman W."/>
        </authorList>
    </citation>
    <scope>NUCLEOTIDE SEQUENCE [LARGE SCALE GENOMIC DNA]</scope>
    <source>
        <strain evidence="1 2">CECT 7031</strain>
    </source>
</reference>
<proteinExistence type="predicted"/>